<feature type="compositionally biased region" description="Basic residues" evidence="1">
    <location>
        <begin position="50"/>
        <end position="59"/>
    </location>
</feature>
<dbReference type="EMBL" id="AP005848">
    <property type="protein sequence ID" value="BAD16451.1"/>
    <property type="molecule type" value="Genomic_DNA"/>
</dbReference>
<feature type="compositionally biased region" description="Low complexity" evidence="1">
    <location>
        <begin position="39"/>
        <end position="49"/>
    </location>
</feature>
<organism evidence="2 3">
    <name type="scientific">Oryza sativa subsp. japonica</name>
    <name type="common">Rice</name>
    <dbReference type="NCBI Taxonomy" id="39947"/>
    <lineage>
        <taxon>Eukaryota</taxon>
        <taxon>Viridiplantae</taxon>
        <taxon>Streptophyta</taxon>
        <taxon>Embryophyta</taxon>
        <taxon>Tracheophyta</taxon>
        <taxon>Spermatophyta</taxon>
        <taxon>Magnoliopsida</taxon>
        <taxon>Liliopsida</taxon>
        <taxon>Poales</taxon>
        <taxon>Poaceae</taxon>
        <taxon>BOP clade</taxon>
        <taxon>Oryzoideae</taxon>
        <taxon>Oryzeae</taxon>
        <taxon>Oryzinae</taxon>
        <taxon>Oryza</taxon>
        <taxon>Oryza sativa</taxon>
    </lineage>
</organism>
<name>Q6YUW9_ORYSJ</name>
<feature type="region of interest" description="Disordered" evidence="1">
    <location>
        <begin position="39"/>
        <end position="59"/>
    </location>
</feature>
<evidence type="ECO:0000313" key="3">
    <source>
        <dbReference type="Proteomes" id="UP000000763"/>
    </source>
</evidence>
<accession>Q6YUW9</accession>
<proteinExistence type="predicted"/>
<evidence type="ECO:0000313" key="2">
    <source>
        <dbReference type="EMBL" id="BAD16451.1"/>
    </source>
</evidence>
<feature type="region of interest" description="Disordered" evidence="1">
    <location>
        <begin position="1"/>
        <end position="21"/>
    </location>
</feature>
<gene>
    <name evidence="2" type="primary">OSJNBa0078N11.26</name>
</gene>
<dbReference type="AlphaFoldDB" id="Q6YUW9"/>
<dbReference type="Proteomes" id="UP000000763">
    <property type="component" value="Chromosome 2"/>
</dbReference>
<sequence length="114" mass="12503">MQEAYKGNAWSPRCGGRASSSPFPHALPSVDLVAVSCSASPTLSSSPRSAPRRRPRCRREARRHTAGELSCRFDPCRCHCPRRRSSLARWGKRGEGEELEVDAASELAVVALIQ</sequence>
<protein>
    <submittedName>
        <fullName evidence="2">Uncharacterized protein</fullName>
    </submittedName>
</protein>
<reference evidence="3" key="1">
    <citation type="journal article" date="2005" name="Nature">
        <title>The map-based sequence of the rice genome.</title>
        <authorList>
            <consortium name="International rice genome sequencing project (IRGSP)"/>
            <person name="Matsumoto T."/>
            <person name="Wu J."/>
            <person name="Kanamori H."/>
            <person name="Katayose Y."/>
            <person name="Fujisawa M."/>
            <person name="Namiki N."/>
            <person name="Mizuno H."/>
            <person name="Yamamoto K."/>
            <person name="Antonio B.A."/>
            <person name="Baba T."/>
            <person name="Sakata K."/>
            <person name="Nagamura Y."/>
            <person name="Aoki H."/>
            <person name="Arikawa K."/>
            <person name="Arita K."/>
            <person name="Bito T."/>
            <person name="Chiden Y."/>
            <person name="Fujitsuka N."/>
            <person name="Fukunaka R."/>
            <person name="Hamada M."/>
            <person name="Harada C."/>
            <person name="Hayashi A."/>
            <person name="Hijishita S."/>
            <person name="Honda M."/>
            <person name="Hosokawa S."/>
            <person name="Ichikawa Y."/>
            <person name="Idonuma A."/>
            <person name="Iijima M."/>
            <person name="Ikeda M."/>
            <person name="Ikeno M."/>
            <person name="Ito K."/>
            <person name="Ito S."/>
            <person name="Ito T."/>
            <person name="Ito Y."/>
            <person name="Ito Y."/>
            <person name="Iwabuchi A."/>
            <person name="Kamiya K."/>
            <person name="Karasawa W."/>
            <person name="Kurita K."/>
            <person name="Katagiri S."/>
            <person name="Kikuta A."/>
            <person name="Kobayashi H."/>
            <person name="Kobayashi N."/>
            <person name="Machita K."/>
            <person name="Maehara T."/>
            <person name="Masukawa M."/>
            <person name="Mizubayashi T."/>
            <person name="Mukai Y."/>
            <person name="Nagasaki H."/>
            <person name="Nagata Y."/>
            <person name="Naito S."/>
            <person name="Nakashima M."/>
            <person name="Nakama Y."/>
            <person name="Nakamichi Y."/>
            <person name="Nakamura M."/>
            <person name="Meguro A."/>
            <person name="Negishi M."/>
            <person name="Ohta I."/>
            <person name="Ohta T."/>
            <person name="Okamoto M."/>
            <person name="Ono N."/>
            <person name="Saji S."/>
            <person name="Sakaguchi M."/>
            <person name="Sakai K."/>
            <person name="Shibata M."/>
            <person name="Shimokawa T."/>
            <person name="Song J."/>
            <person name="Takazaki Y."/>
            <person name="Terasawa K."/>
            <person name="Tsugane M."/>
            <person name="Tsuji K."/>
            <person name="Ueda S."/>
            <person name="Waki K."/>
            <person name="Yamagata H."/>
            <person name="Yamamoto M."/>
            <person name="Yamamoto S."/>
            <person name="Yamane H."/>
            <person name="Yoshiki S."/>
            <person name="Yoshihara R."/>
            <person name="Yukawa K."/>
            <person name="Zhong H."/>
            <person name="Yano M."/>
            <person name="Yuan Q."/>
            <person name="Ouyang S."/>
            <person name="Liu J."/>
            <person name="Jones K.M."/>
            <person name="Gansberger K."/>
            <person name="Moffat K."/>
            <person name="Hill J."/>
            <person name="Bera J."/>
            <person name="Fadrosh D."/>
            <person name="Jin S."/>
            <person name="Johri S."/>
            <person name="Kim M."/>
            <person name="Overton L."/>
            <person name="Reardon M."/>
            <person name="Tsitrin T."/>
            <person name="Vuong H."/>
            <person name="Weaver B."/>
            <person name="Ciecko A."/>
            <person name="Tallon L."/>
            <person name="Jackson J."/>
            <person name="Pai G."/>
            <person name="Aken S.V."/>
            <person name="Utterback T."/>
            <person name="Reidmuller S."/>
            <person name="Feldblyum T."/>
            <person name="Hsiao J."/>
            <person name="Zismann V."/>
            <person name="Iobst S."/>
            <person name="de Vazeille A.R."/>
            <person name="Buell C.R."/>
            <person name="Ying K."/>
            <person name="Li Y."/>
            <person name="Lu T."/>
            <person name="Huang Y."/>
            <person name="Zhao Q."/>
            <person name="Feng Q."/>
            <person name="Zhang L."/>
            <person name="Zhu J."/>
            <person name="Weng Q."/>
            <person name="Mu J."/>
            <person name="Lu Y."/>
            <person name="Fan D."/>
            <person name="Liu Y."/>
            <person name="Guan J."/>
            <person name="Zhang Y."/>
            <person name="Yu S."/>
            <person name="Liu X."/>
            <person name="Zhang Y."/>
            <person name="Hong G."/>
            <person name="Han B."/>
            <person name="Choisne N."/>
            <person name="Demange N."/>
            <person name="Orjeda G."/>
            <person name="Samain S."/>
            <person name="Cattolico L."/>
            <person name="Pelletier E."/>
            <person name="Couloux A."/>
            <person name="Segurens B."/>
            <person name="Wincker P."/>
            <person name="D'Hont A."/>
            <person name="Scarpelli C."/>
            <person name="Weissenbach J."/>
            <person name="Salanoubat M."/>
            <person name="Quetier F."/>
            <person name="Yu Y."/>
            <person name="Kim H.R."/>
            <person name="Rambo T."/>
            <person name="Currie J."/>
            <person name="Collura K."/>
            <person name="Luo M."/>
            <person name="Yang T."/>
            <person name="Ammiraju J.S.S."/>
            <person name="Engler F."/>
            <person name="Soderlund C."/>
            <person name="Wing R.A."/>
            <person name="Palmer L.E."/>
            <person name="de la Bastide M."/>
            <person name="Spiegel L."/>
            <person name="Nascimento L."/>
            <person name="Zutavern T."/>
            <person name="O'Shaughnessy A."/>
            <person name="Dike S."/>
            <person name="Dedhia N."/>
            <person name="Preston R."/>
            <person name="Balija V."/>
            <person name="McCombie W.R."/>
            <person name="Chow T."/>
            <person name="Chen H."/>
            <person name="Chung M."/>
            <person name="Chen C."/>
            <person name="Shaw J."/>
            <person name="Wu H."/>
            <person name="Hsiao K."/>
            <person name="Chao Y."/>
            <person name="Chu M."/>
            <person name="Cheng C."/>
            <person name="Hour A."/>
            <person name="Lee P."/>
            <person name="Lin S."/>
            <person name="Lin Y."/>
            <person name="Liou J."/>
            <person name="Liu S."/>
            <person name="Hsing Y."/>
            <person name="Raghuvanshi S."/>
            <person name="Mohanty A."/>
            <person name="Bharti A.K."/>
            <person name="Gaur A."/>
            <person name="Gupta V."/>
            <person name="Kumar D."/>
            <person name="Ravi V."/>
            <person name="Vij S."/>
            <person name="Kapur A."/>
            <person name="Khurana P."/>
            <person name="Khurana P."/>
            <person name="Khurana J.P."/>
            <person name="Tyagi A.K."/>
            <person name="Gaikwad K."/>
            <person name="Singh A."/>
            <person name="Dalal V."/>
            <person name="Srivastava S."/>
            <person name="Dixit A."/>
            <person name="Pal A.K."/>
            <person name="Ghazi I.A."/>
            <person name="Yadav M."/>
            <person name="Pandit A."/>
            <person name="Bhargava A."/>
            <person name="Sureshbabu K."/>
            <person name="Batra K."/>
            <person name="Sharma T.R."/>
            <person name="Mohapatra T."/>
            <person name="Singh N.K."/>
            <person name="Messing J."/>
            <person name="Nelson A.B."/>
            <person name="Fuks G."/>
            <person name="Kavchok S."/>
            <person name="Keizer G."/>
            <person name="Linton E."/>
            <person name="Llaca V."/>
            <person name="Song R."/>
            <person name="Tanyolac B."/>
            <person name="Young S."/>
            <person name="Ho-Il K."/>
            <person name="Hahn J.H."/>
            <person name="Sangsakoo G."/>
            <person name="Vanavichit A."/>
            <person name="de Mattos Luiz.A.T."/>
            <person name="Zimmer P.D."/>
            <person name="Malone G."/>
            <person name="Dellagostin O."/>
            <person name="de Oliveira A.C."/>
            <person name="Bevan M."/>
            <person name="Bancroft I."/>
            <person name="Minx P."/>
            <person name="Cordum H."/>
            <person name="Wilson R."/>
            <person name="Cheng Z."/>
            <person name="Jin W."/>
            <person name="Jiang J."/>
            <person name="Leong S.A."/>
            <person name="Iwama H."/>
            <person name="Gojobori T."/>
            <person name="Itoh T."/>
            <person name="Niimura Y."/>
            <person name="Fujii Y."/>
            <person name="Habara T."/>
            <person name="Sakai H."/>
            <person name="Sato Y."/>
            <person name="Wilson G."/>
            <person name="Kumar K."/>
            <person name="McCouch S."/>
            <person name="Juretic N."/>
            <person name="Hoen D."/>
            <person name="Wright S."/>
            <person name="Bruskiewich R."/>
            <person name="Bureau T."/>
            <person name="Miyao A."/>
            <person name="Hirochika H."/>
            <person name="Nishikawa T."/>
            <person name="Kadowaki K."/>
            <person name="Sugiura M."/>
            <person name="Burr B."/>
            <person name="Sasaki T."/>
        </authorList>
    </citation>
    <scope>NUCLEOTIDE SEQUENCE [LARGE SCALE GENOMIC DNA]</scope>
    <source>
        <strain evidence="3">cv. Nipponbare</strain>
    </source>
</reference>
<evidence type="ECO:0000256" key="1">
    <source>
        <dbReference type="SAM" id="MobiDB-lite"/>
    </source>
</evidence>
<reference evidence="3" key="2">
    <citation type="journal article" date="2008" name="Nucleic Acids Res.">
        <title>The rice annotation project database (RAP-DB): 2008 update.</title>
        <authorList>
            <consortium name="The rice annotation project (RAP)"/>
        </authorList>
    </citation>
    <scope>GENOME REANNOTATION</scope>
    <source>
        <strain evidence="3">cv. Nipponbare</strain>
    </source>
</reference>